<dbReference type="Proteomes" id="UP001190700">
    <property type="component" value="Unassembled WGS sequence"/>
</dbReference>
<dbReference type="EMBL" id="LGRX02004850">
    <property type="protein sequence ID" value="KAK3279490.1"/>
    <property type="molecule type" value="Genomic_DNA"/>
</dbReference>
<comment type="caution">
    <text evidence="1">The sequence shown here is derived from an EMBL/GenBank/DDBJ whole genome shotgun (WGS) entry which is preliminary data.</text>
</comment>
<protein>
    <submittedName>
        <fullName evidence="1">Uncharacterized protein</fullName>
    </submittedName>
</protein>
<gene>
    <name evidence="1" type="ORF">CYMTET_12635</name>
</gene>
<evidence type="ECO:0000313" key="2">
    <source>
        <dbReference type="Proteomes" id="UP001190700"/>
    </source>
</evidence>
<accession>A0AAE0GJQ9</accession>
<sequence length="179" mass="19986">MQQHRDAQKHFEACLVIREELFGLEHGDVYSIYNQLATVMLMCWKDVAARGSESFRQEDLAAVALKAFARKFGRGGSESFRQEDLAAVAVKTLPGRYGHRGCEEIEARIMFKHISQGEMETAATLYHDVFHPGTRAKQVVKIHSNASTPRNRVTPRGHQAEPEACMPDELDIAASAQSS</sequence>
<name>A0AAE0GJQ9_9CHLO</name>
<evidence type="ECO:0000313" key="1">
    <source>
        <dbReference type="EMBL" id="KAK3279490.1"/>
    </source>
</evidence>
<proteinExistence type="predicted"/>
<dbReference type="AlphaFoldDB" id="A0AAE0GJQ9"/>
<reference evidence="1 2" key="1">
    <citation type="journal article" date="2015" name="Genome Biol. Evol.">
        <title>Comparative Genomics of a Bacterivorous Green Alga Reveals Evolutionary Causalities and Consequences of Phago-Mixotrophic Mode of Nutrition.</title>
        <authorList>
            <person name="Burns J.A."/>
            <person name="Paasch A."/>
            <person name="Narechania A."/>
            <person name="Kim E."/>
        </authorList>
    </citation>
    <scope>NUCLEOTIDE SEQUENCE [LARGE SCALE GENOMIC DNA]</scope>
    <source>
        <strain evidence="1 2">PLY_AMNH</strain>
    </source>
</reference>
<keyword evidence="2" id="KW-1185">Reference proteome</keyword>
<organism evidence="1 2">
    <name type="scientific">Cymbomonas tetramitiformis</name>
    <dbReference type="NCBI Taxonomy" id="36881"/>
    <lineage>
        <taxon>Eukaryota</taxon>
        <taxon>Viridiplantae</taxon>
        <taxon>Chlorophyta</taxon>
        <taxon>Pyramimonadophyceae</taxon>
        <taxon>Pyramimonadales</taxon>
        <taxon>Pyramimonadaceae</taxon>
        <taxon>Cymbomonas</taxon>
    </lineage>
</organism>